<dbReference type="RefSeq" id="WP_315909042.1">
    <property type="nucleotide sequence ID" value="NZ_JAOPKC010000009.1"/>
</dbReference>
<evidence type="ECO:0000256" key="1">
    <source>
        <dbReference type="SAM" id="MobiDB-lite"/>
    </source>
</evidence>
<keyword evidence="4" id="KW-1185">Reference proteome</keyword>
<evidence type="ECO:0000313" key="3">
    <source>
        <dbReference type="EMBL" id="MCU4727269.1"/>
    </source>
</evidence>
<feature type="region of interest" description="Disordered" evidence="1">
    <location>
        <begin position="1"/>
        <end position="21"/>
    </location>
</feature>
<evidence type="ECO:0000313" key="5">
    <source>
        <dbReference type="Proteomes" id="UP001209746"/>
    </source>
</evidence>
<dbReference type="EMBL" id="JAOPKC010000009">
    <property type="protein sequence ID" value="MCU4718283.1"/>
    <property type="molecule type" value="Genomic_DNA"/>
</dbReference>
<evidence type="ECO:0000313" key="2">
    <source>
        <dbReference type="EMBL" id="MCU4718283.1"/>
    </source>
</evidence>
<protein>
    <submittedName>
        <fullName evidence="3">Uncharacterized protein</fullName>
    </submittedName>
</protein>
<evidence type="ECO:0000313" key="4">
    <source>
        <dbReference type="Proteomes" id="UP001208186"/>
    </source>
</evidence>
<dbReference type="Proteomes" id="UP001209746">
    <property type="component" value="Unassembled WGS sequence"/>
</dbReference>
<dbReference type="Proteomes" id="UP001208186">
    <property type="component" value="Unassembled WGS sequence"/>
</dbReference>
<sequence length="57" mass="6493">MSRRSPRRTAIPPETRDVAQDGALMITVAESDDPLELHRYDTEVDGETVRLELETPR</sequence>
<organism evidence="3 5">
    <name type="scientific">Halapricum hydrolyticum</name>
    <dbReference type="NCBI Taxonomy" id="2979991"/>
    <lineage>
        <taxon>Archaea</taxon>
        <taxon>Methanobacteriati</taxon>
        <taxon>Methanobacteriota</taxon>
        <taxon>Stenosarchaea group</taxon>
        <taxon>Halobacteria</taxon>
        <taxon>Halobacteriales</taxon>
        <taxon>Haloarculaceae</taxon>
        <taxon>Halapricum</taxon>
    </lineage>
</organism>
<comment type="caution">
    <text evidence="3">The sequence shown here is derived from an EMBL/GenBank/DDBJ whole genome shotgun (WGS) entry which is preliminary data.</text>
</comment>
<accession>A0AAE3ICM3</accession>
<dbReference type="AlphaFoldDB" id="A0AAE3ICM3"/>
<dbReference type="EMBL" id="JAOPKD010000008">
    <property type="protein sequence ID" value="MCU4727269.1"/>
    <property type="molecule type" value="Genomic_DNA"/>
</dbReference>
<name>A0AAE3ICM3_9EURY</name>
<gene>
    <name evidence="3" type="ORF">OB914_09850</name>
    <name evidence="2" type="ORF">OB916_09430</name>
</gene>
<reference evidence="3" key="1">
    <citation type="submission" date="2023-02" db="EMBL/GenBank/DDBJ databases">
        <title>Enrichment on poylsaccharides allowed isolation of novel metabolic and taxonomic groups of Haloarchaea.</title>
        <authorList>
            <person name="Sorokin D.Y."/>
            <person name="Elcheninov A.G."/>
            <person name="Khizhniak T.V."/>
            <person name="Kolganova T.V."/>
            <person name="Kublanov I.V."/>
        </authorList>
    </citation>
    <scope>NUCLEOTIDE SEQUENCE</scope>
    <source>
        <strain evidence="2 4">HArc-curdl5-1</strain>
        <strain evidence="3">HArc-curdl7</strain>
    </source>
</reference>
<proteinExistence type="predicted"/>